<evidence type="ECO:0000313" key="1">
    <source>
        <dbReference type="EMBL" id="KIN01236.1"/>
    </source>
</evidence>
<reference evidence="2" key="2">
    <citation type="submission" date="2015-01" db="EMBL/GenBank/DDBJ databases">
        <title>Evolutionary Origins and Diversification of the Mycorrhizal Mutualists.</title>
        <authorList>
            <consortium name="DOE Joint Genome Institute"/>
            <consortium name="Mycorrhizal Genomics Consortium"/>
            <person name="Kohler A."/>
            <person name="Kuo A."/>
            <person name="Nagy L.G."/>
            <person name="Floudas D."/>
            <person name="Copeland A."/>
            <person name="Barry K.W."/>
            <person name="Cichocki N."/>
            <person name="Veneault-Fourrey C."/>
            <person name="LaButti K."/>
            <person name="Lindquist E.A."/>
            <person name="Lipzen A."/>
            <person name="Lundell T."/>
            <person name="Morin E."/>
            <person name="Murat C."/>
            <person name="Riley R."/>
            <person name="Ohm R."/>
            <person name="Sun H."/>
            <person name="Tunlid A."/>
            <person name="Henrissat B."/>
            <person name="Grigoriev I.V."/>
            <person name="Hibbett D.S."/>
            <person name="Martin F."/>
        </authorList>
    </citation>
    <scope>NUCLEOTIDE SEQUENCE [LARGE SCALE GENOMIC DNA]</scope>
    <source>
        <strain evidence="2">Zn</strain>
    </source>
</reference>
<dbReference type="STRING" id="913774.A0A0C3GZ30"/>
<dbReference type="Proteomes" id="UP000054321">
    <property type="component" value="Unassembled WGS sequence"/>
</dbReference>
<sequence length="151" mass="17277">MTSNNNLDFGIVGIQTDNTLILCNDTFTINKINKLKKAQFLSKERELLTQLYPLKFNGSNITLKKEGSIALIQERQYKNLQLVAIYTTDLANARGAIYKAVTPKDQYIIQRTRGAYITTVLQPEAVFDLSFTIQVINLKKEHIKQLNKRLQ</sequence>
<organism evidence="1 2">
    <name type="scientific">Oidiodendron maius (strain Zn)</name>
    <dbReference type="NCBI Taxonomy" id="913774"/>
    <lineage>
        <taxon>Eukaryota</taxon>
        <taxon>Fungi</taxon>
        <taxon>Dikarya</taxon>
        <taxon>Ascomycota</taxon>
        <taxon>Pezizomycotina</taxon>
        <taxon>Leotiomycetes</taxon>
        <taxon>Leotiomycetes incertae sedis</taxon>
        <taxon>Myxotrichaceae</taxon>
        <taxon>Oidiodendron</taxon>
    </lineage>
</organism>
<reference evidence="1 2" key="1">
    <citation type="submission" date="2014-04" db="EMBL/GenBank/DDBJ databases">
        <authorList>
            <consortium name="DOE Joint Genome Institute"/>
            <person name="Kuo A."/>
            <person name="Martino E."/>
            <person name="Perotto S."/>
            <person name="Kohler A."/>
            <person name="Nagy L.G."/>
            <person name="Floudas D."/>
            <person name="Copeland A."/>
            <person name="Barry K.W."/>
            <person name="Cichocki N."/>
            <person name="Veneault-Fourrey C."/>
            <person name="LaButti K."/>
            <person name="Lindquist E.A."/>
            <person name="Lipzen A."/>
            <person name="Lundell T."/>
            <person name="Morin E."/>
            <person name="Murat C."/>
            <person name="Sun H."/>
            <person name="Tunlid A."/>
            <person name="Henrissat B."/>
            <person name="Grigoriev I.V."/>
            <person name="Hibbett D.S."/>
            <person name="Martin F."/>
            <person name="Nordberg H.P."/>
            <person name="Cantor M.N."/>
            <person name="Hua S.X."/>
        </authorList>
    </citation>
    <scope>NUCLEOTIDE SEQUENCE [LARGE SCALE GENOMIC DNA]</scope>
    <source>
        <strain evidence="1 2">Zn</strain>
    </source>
</reference>
<dbReference type="OrthoDB" id="3564017at2759"/>
<keyword evidence="2" id="KW-1185">Reference proteome</keyword>
<accession>A0A0C3GZ30</accession>
<gene>
    <name evidence="1" type="ORF">OIDMADRAFT_54369</name>
</gene>
<dbReference type="HOGENOM" id="CLU_1732024_0_0_1"/>
<dbReference type="AlphaFoldDB" id="A0A0C3GZ30"/>
<protein>
    <recommendedName>
        <fullName evidence="3">Reverse transcriptase Ty1/copia-type domain-containing protein</fullName>
    </recommendedName>
</protein>
<proteinExistence type="predicted"/>
<dbReference type="InParanoid" id="A0A0C3GZ30"/>
<name>A0A0C3GZ30_OIDMZ</name>
<evidence type="ECO:0008006" key="3">
    <source>
        <dbReference type="Google" id="ProtNLM"/>
    </source>
</evidence>
<dbReference type="EMBL" id="KN832876">
    <property type="protein sequence ID" value="KIN01236.1"/>
    <property type="molecule type" value="Genomic_DNA"/>
</dbReference>
<evidence type="ECO:0000313" key="2">
    <source>
        <dbReference type="Proteomes" id="UP000054321"/>
    </source>
</evidence>